<feature type="binding site" evidence="3">
    <location>
        <position position="290"/>
    </location>
    <ligand>
        <name>Zn(2+)</name>
        <dbReference type="ChEBI" id="CHEBI:29105"/>
    </ligand>
</feature>
<keyword evidence="3" id="KW-0862">Zinc</keyword>
<reference evidence="5 6" key="1">
    <citation type="journal article" date="2018" name="Int. J. Syst. Bacteriol.">
        <title>Oceaniradius stylonemae gen. nov., sp. nov., isolated from a red alga, Stylonema cornu-cervi.</title>
        <authorList>
            <person name="Jeong S."/>
        </authorList>
    </citation>
    <scope>NUCLEOTIDE SEQUENCE [LARGE SCALE GENOMIC DNA]</scope>
    <source>
        <strain evidence="5 6">StC1</strain>
    </source>
</reference>
<dbReference type="Proteomes" id="UP000246132">
    <property type="component" value="Unassembled WGS sequence"/>
</dbReference>
<evidence type="ECO:0000259" key="4">
    <source>
        <dbReference type="PROSITE" id="PS50970"/>
    </source>
</evidence>
<protein>
    <submittedName>
        <fullName evidence="5">Homocysteine S-methyltransferase</fullName>
    </submittedName>
</protein>
<organism evidence="5 6">
    <name type="scientific">Oceaniradius stylonematis</name>
    <dbReference type="NCBI Taxonomy" id="2184161"/>
    <lineage>
        <taxon>Bacteria</taxon>
        <taxon>Pseudomonadati</taxon>
        <taxon>Pseudomonadota</taxon>
        <taxon>Alphaproteobacteria</taxon>
        <taxon>Hyphomicrobiales</taxon>
        <taxon>Ahrensiaceae</taxon>
        <taxon>Oceaniradius</taxon>
    </lineage>
</organism>
<evidence type="ECO:0000256" key="1">
    <source>
        <dbReference type="ARBA" id="ARBA00022603"/>
    </source>
</evidence>
<dbReference type="OrthoDB" id="9803687at2"/>
<keyword evidence="3" id="KW-0479">Metal-binding</keyword>
<keyword evidence="2 3" id="KW-0808">Transferase</keyword>
<keyword evidence="1 3" id="KW-0489">Methyltransferase</keyword>
<proteinExistence type="predicted"/>
<feature type="domain" description="Hcy-binding" evidence="4">
    <location>
        <begin position="4"/>
        <end position="305"/>
    </location>
</feature>
<dbReference type="GO" id="GO:0008168">
    <property type="term" value="F:methyltransferase activity"/>
    <property type="evidence" value="ECO:0007669"/>
    <property type="project" value="UniProtKB-UniRule"/>
</dbReference>
<dbReference type="SUPFAM" id="SSF82282">
    <property type="entry name" value="Homocysteine S-methyltransferase"/>
    <property type="match status" value="1"/>
</dbReference>
<dbReference type="AlphaFoldDB" id="A0A3A8AEA7"/>
<evidence type="ECO:0000313" key="6">
    <source>
        <dbReference type="Proteomes" id="UP000246132"/>
    </source>
</evidence>
<dbReference type="Pfam" id="PF02574">
    <property type="entry name" value="S-methyl_trans"/>
    <property type="match status" value="1"/>
</dbReference>
<evidence type="ECO:0000313" key="5">
    <source>
        <dbReference type="EMBL" id="RKF08256.1"/>
    </source>
</evidence>
<sequence>MGQMKRLLPHQTDQRFLVFAATGTDLIFNRGVELPGFASFPLVEDATVQPIIVDQMRDLTKVAADFELGCIIDTPTWMANRDRAAPLGYDSNQLAVLNRTAVDLMCGLRTEAARDDVLVALCIGPARDAYAKTKPMTVADARAYHAVQIGSVADAGVDLVNAYTFNHVEEAAGAVLAARDCGVPIAVSFVVETDGCLDNGTGLKDAIDQVDALTEQAAAYFMVNCAHPDHFSHVLTGHARLRGIVVNASRCSHAELDEATELDDGDPVELGAEVARLLHAHPALSIAGGCCGSDFRHMREIASRIRA</sequence>
<accession>A0A3A8AEA7</accession>
<dbReference type="EMBL" id="QFWV02000002">
    <property type="protein sequence ID" value="RKF08256.1"/>
    <property type="molecule type" value="Genomic_DNA"/>
</dbReference>
<comment type="cofactor">
    <cofactor evidence="3">
        <name>Zn(2+)</name>
        <dbReference type="ChEBI" id="CHEBI:29105"/>
    </cofactor>
</comment>
<dbReference type="PANTHER" id="PTHR11103:SF18">
    <property type="entry name" value="SLR1189 PROTEIN"/>
    <property type="match status" value="1"/>
</dbReference>
<dbReference type="Gene3D" id="3.20.20.330">
    <property type="entry name" value="Homocysteine-binding-like domain"/>
    <property type="match status" value="1"/>
</dbReference>
<evidence type="ECO:0000256" key="3">
    <source>
        <dbReference type="PROSITE-ProRule" id="PRU00333"/>
    </source>
</evidence>
<evidence type="ECO:0000256" key="2">
    <source>
        <dbReference type="ARBA" id="ARBA00022679"/>
    </source>
</evidence>
<feature type="binding site" evidence="3">
    <location>
        <position position="291"/>
    </location>
    <ligand>
        <name>Zn(2+)</name>
        <dbReference type="ChEBI" id="CHEBI:29105"/>
    </ligand>
</feature>
<name>A0A3A8AEA7_9HYPH</name>
<dbReference type="GO" id="GO:0046872">
    <property type="term" value="F:metal ion binding"/>
    <property type="evidence" value="ECO:0007669"/>
    <property type="project" value="UniProtKB-KW"/>
</dbReference>
<dbReference type="PANTHER" id="PTHR11103">
    <property type="entry name" value="SLR1189 PROTEIN"/>
    <property type="match status" value="1"/>
</dbReference>
<gene>
    <name evidence="5" type="ORF">DEM25_002905</name>
</gene>
<dbReference type="InterPro" id="IPR003726">
    <property type="entry name" value="HCY_dom"/>
</dbReference>
<comment type="caution">
    <text evidence="5">The sequence shown here is derived from an EMBL/GenBank/DDBJ whole genome shotgun (WGS) entry which is preliminary data.</text>
</comment>
<dbReference type="GO" id="GO:0032259">
    <property type="term" value="P:methylation"/>
    <property type="evidence" value="ECO:0007669"/>
    <property type="project" value="UniProtKB-KW"/>
</dbReference>
<keyword evidence="6" id="KW-1185">Reference proteome</keyword>
<dbReference type="PROSITE" id="PS50970">
    <property type="entry name" value="HCY"/>
    <property type="match status" value="1"/>
</dbReference>
<feature type="binding site" evidence="3">
    <location>
        <position position="225"/>
    </location>
    <ligand>
        <name>Zn(2+)</name>
        <dbReference type="ChEBI" id="CHEBI:29105"/>
    </ligand>
</feature>
<dbReference type="InterPro" id="IPR036589">
    <property type="entry name" value="HCY_dom_sf"/>
</dbReference>